<keyword evidence="1" id="KW-0614">Plasmid</keyword>
<geneLocation type="plasmid" evidence="1">
    <name>pRC960-2</name>
</geneLocation>
<sequence length="52" mass="6057">MNYRIDAPLIFRGNFESALKDTLMLYLSADKPLYAFRNISQCVITIKDTQQE</sequence>
<proteinExistence type="predicted"/>
<reference evidence="1" key="2">
    <citation type="submission" date="2017-06" db="EMBL/GenBank/DDBJ databases">
        <title>Emergence of a plasmid-borne mcr-1 gene in a Shigella flexneri isolated from China.</title>
        <authorList>
            <person name="Song H."/>
        </authorList>
    </citation>
    <scope>NUCLEOTIDE SEQUENCE</scope>
    <source>
        <strain evidence="1">C960</strain>
        <plasmid evidence="1">pRC960-2</plasmid>
    </source>
</reference>
<evidence type="ECO:0000313" key="1">
    <source>
        <dbReference type="EMBL" id="ARX75727.1"/>
    </source>
</evidence>
<dbReference type="EMBL" id="KY784668">
    <property type="protein sequence ID" value="ARX75727.1"/>
    <property type="molecule type" value="Genomic_DNA"/>
</dbReference>
<dbReference type="AlphaFoldDB" id="A0A1Z1VVI8"/>
<protein>
    <submittedName>
        <fullName evidence="1">IncI1 plasmid conjugative transfer protein PilL</fullName>
    </submittedName>
</protein>
<accession>A0A1Z1VVI8</accession>
<name>A0A1Z1VVI8_SHIFL</name>
<reference evidence="1" key="1">
    <citation type="submission" date="2017-03" db="EMBL/GenBank/DDBJ databases">
        <authorList>
            <person name="Liang B."/>
            <person name="Qiu S."/>
            <person name="Huang Y."/>
            <person name="Yi S."/>
        </authorList>
    </citation>
    <scope>NUCLEOTIDE SEQUENCE</scope>
    <source>
        <strain evidence="1">C960</strain>
        <plasmid evidence="1">pRC960-2</plasmid>
    </source>
</reference>
<organism evidence="1">
    <name type="scientific">Shigella flexneri Y</name>
    <dbReference type="NCBI Taxonomy" id="424720"/>
    <lineage>
        <taxon>Bacteria</taxon>
        <taxon>Pseudomonadati</taxon>
        <taxon>Pseudomonadota</taxon>
        <taxon>Gammaproteobacteria</taxon>
        <taxon>Enterobacterales</taxon>
        <taxon>Enterobacteriaceae</taxon>
        <taxon>Shigella</taxon>
    </lineage>
</organism>